<dbReference type="GO" id="GO:0008270">
    <property type="term" value="F:zinc ion binding"/>
    <property type="evidence" value="ECO:0007669"/>
    <property type="project" value="InterPro"/>
</dbReference>
<comment type="caution">
    <text evidence="3">The sequence shown here is derived from an EMBL/GenBank/DDBJ whole genome shotgun (WGS) entry which is preliminary data.</text>
</comment>
<accession>A0A9Q1HGH1</accession>
<organism evidence="3 4">
    <name type="scientific">Holothuria leucospilota</name>
    <name type="common">Black long sea cucumber</name>
    <name type="synonym">Mertensiothuria leucospilota</name>
    <dbReference type="NCBI Taxonomy" id="206669"/>
    <lineage>
        <taxon>Eukaryota</taxon>
        <taxon>Metazoa</taxon>
        <taxon>Echinodermata</taxon>
        <taxon>Eleutherozoa</taxon>
        <taxon>Echinozoa</taxon>
        <taxon>Holothuroidea</taxon>
        <taxon>Aspidochirotacea</taxon>
        <taxon>Aspidochirotida</taxon>
        <taxon>Holothuriidae</taxon>
        <taxon>Holothuria</taxon>
    </lineage>
</organism>
<dbReference type="GO" id="GO:0003676">
    <property type="term" value="F:nucleic acid binding"/>
    <property type="evidence" value="ECO:0007669"/>
    <property type="project" value="InterPro"/>
</dbReference>
<evidence type="ECO:0000259" key="2">
    <source>
        <dbReference type="SMART" id="SM00343"/>
    </source>
</evidence>
<dbReference type="SUPFAM" id="SSF57756">
    <property type="entry name" value="Retrovirus zinc finger-like domains"/>
    <property type="match status" value="1"/>
</dbReference>
<dbReference type="Proteomes" id="UP001152320">
    <property type="component" value="Chromosome 1"/>
</dbReference>
<evidence type="ECO:0000313" key="3">
    <source>
        <dbReference type="EMBL" id="KAJ8048987.1"/>
    </source>
</evidence>
<proteinExistence type="predicted"/>
<dbReference type="EMBL" id="JAIZAY010000001">
    <property type="protein sequence ID" value="KAJ8048987.1"/>
    <property type="molecule type" value="Genomic_DNA"/>
</dbReference>
<feature type="domain" description="CCHC-type" evidence="2">
    <location>
        <begin position="211"/>
        <end position="227"/>
    </location>
</feature>
<feature type="domain" description="CCHC-type" evidence="2">
    <location>
        <begin position="230"/>
        <end position="245"/>
    </location>
</feature>
<sequence>MADPPVFEIDPGEESQFQVVVNPNKRARKDSPLDRSQSTSQYRSKIQPIIVTGIKPDLSKNSINLAKLLTKEKPNAIIKETKWTKNNNLLIFPSDPHSANILLKPWKQNSLLGNPKPKLPQQSPNQLFSVVVCGVNPEITDEQIMSELQDLGYKPKVAKRLISKITKSPTWKIKVSFEDEMDSVDLLKDGLVLGYQKHRIEKYNELPNVMQCFKCQGFGHTYYKCPNVQKCLRCGDDHNIKNCPKVCEQKKCANCGGNHISMYKGCPEFIKARQELKQQNTTKSYAEATKVEVTSKISKPEKINITLFCAELIRACLAKAGFKISTSDTMSYAANLALAHLNLMTTGEELFNALKNPQFPEHKQAIDLIRRKSSEDPNK</sequence>
<dbReference type="AlphaFoldDB" id="A0A9Q1HGH1"/>
<protein>
    <recommendedName>
        <fullName evidence="2">CCHC-type domain-containing protein</fullName>
    </recommendedName>
</protein>
<reference evidence="3" key="1">
    <citation type="submission" date="2021-10" db="EMBL/GenBank/DDBJ databases">
        <title>Tropical sea cucumber genome reveals ecological adaptation and Cuvierian tubules defense mechanism.</title>
        <authorList>
            <person name="Chen T."/>
        </authorList>
    </citation>
    <scope>NUCLEOTIDE SEQUENCE</scope>
    <source>
        <strain evidence="3">Nanhai2018</strain>
        <tissue evidence="3">Muscle</tissue>
    </source>
</reference>
<name>A0A9Q1HGH1_HOLLE</name>
<keyword evidence="4" id="KW-1185">Reference proteome</keyword>
<evidence type="ECO:0000256" key="1">
    <source>
        <dbReference type="SAM" id="MobiDB-lite"/>
    </source>
</evidence>
<dbReference type="SMART" id="SM00343">
    <property type="entry name" value="ZnF_C2HC"/>
    <property type="match status" value="2"/>
</dbReference>
<dbReference type="InterPro" id="IPR001878">
    <property type="entry name" value="Znf_CCHC"/>
</dbReference>
<gene>
    <name evidence="3" type="ORF">HOLleu_01520</name>
</gene>
<dbReference type="InterPro" id="IPR036875">
    <property type="entry name" value="Znf_CCHC_sf"/>
</dbReference>
<evidence type="ECO:0000313" key="4">
    <source>
        <dbReference type="Proteomes" id="UP001152320"/>
    </source>
</evidence>
<dbReference type="OrthoDB" id="8123891at2759"/>
<feature type="region of interest" description="Disordered" evidence="1">
    <location>
        <begin position="1"/>
        <end position="42"/>
    </location>
</feature>